<protein>
    <submittedName>
        <fullName evidence="1">Uncharacterized protein</fullName>
    </submittedName>
</protein>
<organism evidence="1 2">
    <name type="scientific">Halanaerobium kushneri</name>
    <dbReference type="NCBI Taxonomy" id="56779"/>
    <lineage>
        <taxon>Bacteria</taxon>
        <taxon>Bacillati</taxon>
        <taxon>Bacillota</taxon>
        <taxon>Clostridia</taxon>
        <taxon>Halanaerobiales</taxon>
        <taxon>Halanaerobiaceae</taxon>
        <taxon>Halanaerobium</taxon>
    </lineage>
</organism>
<dbReference type="AlphaFoldDB" id="A0A1N6PGH0"/>
<dbReference type="OrthoDB" id="6192452at2"/>
<evidence type="ECO:0000313" key="1">
    <source>
        <dbReference type="EMBL" id="SIQ03435.1"/>
    </source>
</evidence>
<dbReference type="Pfam" id="PF19952">
    <property type="entry name" value="DUF6414"/>
    <property type="match status" value="1"/>
</dbReference>
<dbReference type="STRING" id="56779.SAMN05421834_10182"/>
<name>A0A1N6PGH0_9FIRM</name>
<accession>A0A1N6PGH0</accession>
<evidence type="ECO:0000313" key="2">
    <source>
        <dbReference type="Proteomes" id="UP000185669"/>
    </source>
</evidence>
<dbReference type="InterPro" id="IPR045633">
    <property type="entry name" value="DUF6414"/>
</dbReference>
<sequence length="358" mass="40034">MADVRDFIYLDQRRVLSFGSQLLGGLADTIITKEKTEKNSVKNIDVKGKISGGAKIGEESLALIQTLISWIGQANIEISGELNPQFSSKKINNNERTQSKLLDHFQFSLLHNALVEQNLLKNLDNYKPHEWSKGKVSKDLKPGDFIEITSRVRIFDVSHLEGIATGLEKFVEVLGQISASEKVNTMIKNGTNPDEAFEYLNENAIEIGYNGLLSAFGNDTNPLELNAMIDLMKDIANGGFAKVPMHVIARPVVASSKDTSFVAPIRTEHLLDNKDELIFKYGHEPEQDWKVLGQICKIPKIKSNNNFNFKTPDFSNANKINEFIKEVTNIFTEIGSQVGIQSFVEHPNISINLIALYR</sequence>
<keyword evidence="2" id="KW-1185">Reference proteome</keyword>
<dbReference type="RefSeq" id="WP_076543394.1">
    <property type="nucleotide sequence ID" value="NZ_FTNC01000001.1"/>
</dbReference>
<gene>
    <name evidence="1" type="ORF">SAMN05421834_10182</name>
</gene>
<proteinExistence type="predicted"/>
<dbReference type="Proteomes" id="UP000185669">
    <property type="component" value="Unassembled WGS sequence"/>
</dbReference>
<dbReference type="EMBL" id="FTNC01000001">
    <property type="protein sequence ID" value="SIQ03435.1"/>
    <property type="molecule type" value="Genomic_DNA"/>
</dbReference>
<reference evidence="2" key="1">
    <citation type="submission" date="2017-01" db="EMBL/GenBank/DDBJ databases">
        <authorList>
            <person name="Varghese N."/>
            <person name="Submissions S."/>
        </authorList>
    </citation>
    <scope>NUCLEOTIDE SEQUENCE [LARGE SCALE GENOMIC DNA]</scope>
    <source>
        <strain evidence="2">ATCC 700103</strain>
    </source>
</reference>